<dbReference type="EMBL" id="JAACJM010000096">
    <property type="protein sequence ID" value="KAF5347176.1"/>
    <property type="molecule type" value="Genomic_DNA"/>
</dbReference>
<proteinExistence type="predicted"/>
<accession>A0A8H5CU83</accession>
<keyword evidence="2" id="KW-1185">Reference proteome</keyword>
<sequence length="197" mass="22040">MTAARHWPTMLHAVTGVQLGHTSLYAEDLDIPFPKLRNMQIVAVPFIDLESGRETRRIPEIDFDNSLLLTRLRCSELQHFTMTDLMVDKQSFLSFFRTVGALSSPNSPATLQSLSLHHCYFGNWDSDANDSLEPPTILNFKDLTLSLNYVQNLSSFTLQFAFVCSVASGCTKLSGRHGSREVLSRQLATSLTSITKI</sequence>
<evidence type="ECO:0000313" key="2">
    <source>
        <dbReference type="Proteomes" id="UP000559256"/>
    </source>
</evidence>
<organism evidence="1 2">
    <name type="scientific">Tetrapyrgos nigripes</name>
    <dbReference type="NCBI Taxonomy" id="182062"/>
    <lineage>
        <taxon>Eukaryota</taxon>
        <taxon>Fungi</taxon>
        <taxon>Dikarya</taxon>
        <taxon>Basidiomycota</taxon>
        <taxon>Agaricomycotina</taxon>
        <taxon>Agaricomycetes</taxon>
        <taxon>Agaricomycetidae</taxon>
        <taxon>Agaricales</taxon>
        <taxon>Marasmiineae</taxon>
        <taxon>Marasmiaceae</taxon>
        <taxon>Tetrapyrgos</taxon>
    </lineage>
</organism>
<comment type="caution">
    <text evidence="1">The sequence shown here is derived from an EMBL/GenBank/DDBJ whole genome shotgun (WGS) entry which is preliminary data.</text>
</comment>
<evidence type="ECO:0000313" key="1">
    <source>
        <dbReference type="EMBL" id="KAF5347176.1"/>
    </source>
</evidence>
<reference evidence="1 2" key="1">
    <citation type="journal article" date="2020" name="ISME J.">
        <title>Uncovering the hidden diversity of litter-decomposition mechanisms in mushroom-forming fungi.</title>
        <authorList>
            <person name="Floudas D."/>
            <person name="Bentzer J."/>
            <person name="Ahren D."/>
            <person name="Johansson T."/>
            <person name="Persson P."/>
            <person name="Tunlid A."/>
        </authorList>
    </citation>
    <scope>NUCLEOTIDE SEQUENCE [LARGE SCALE GENOMIC DNA]</scope>
    <source>
        <strain evidence="1 2">CBS 291.85</strain>
    </source>
</reference>
<protein>
    <submittedName>
        <fullName evidence="1">Uncharacterized protein</fullName>
    </submittedName>
</protein>
<name>A0A8H5CU83_9AGAR</name>
<gene>
    <name evidence="1" type="ORF">D9758_011050</name>
</gene>
<dbReference type="Proteomes" id="UP000559256">
    <property type="component" value="Unassembled WGS sequence"/>
</dbReference>
<dbReference type="AlphaFoldDB" id="A0A8H5CU83"/>